<dbReference type="EMBL" id="JABANE010000159">
    <property type="protein sequence ID" value="NME72418.1"/>
    <property type="molecule type" value="Genomic_DNA"/>
</dbReference>
<comment type="caution">
    <text evidence="2">The sequence shown here is derived from an EMBL/GenBank/DDBJ whole genome shotgun (WGS) entry which is preliminary data.</text>
</comment>
<feature type="domain" description="Alkyl hydroperoxide reductase subunit C/ Thiol specific antioxidant" evidence="1">
    <location>
        <begin position="41"/>
        <end position="154"/>
    </location>
</feature>
<gene>
    <name evidence="2" type="ORF">HHU12_30940</name>
</gene>
<accession>A0A7X9XD51</accession>
<dbReference type="Gene3D" id="3.40.30.10">
    <property type="entry name" value="Glutaredoxin"/>
    <property type="match status" value="1"/>
</dbReference>
<dbReference type="RefSeq" id="WP_169660609.1">
    <property type="nucleotide sequence ID" value="NZ_JABANE010000159.1"/>
</dbReference>
<dbReference type="Proteomes" id="UP000576082">
    <property type="component" value="Unassembled WGS sequence"/>
</dbReference>
<dbReference type="SUPFAM" id="SSF52833">
    <property type="entry name" value="Thioredoxin-like"/>
    <property type="match status" value="1"/>
</dbReference>
<organism evidence="2 3">
    <name type="scientific">Flammeovirga aprica JL-4</name>
    <dbReference type="NCBI Taxonomy" id="694437"/>
    <lineage>
        <taxon>Bacteria</taxon>
        <taxon>Pseudomonadati</taxon>
        <taxon>Bacteroidota</taxon>
        <taxon>Cytophagia</taxon>
        <taxon>Cytophagales</taxon>
        <taxon>Flammeovirgaceae</taxon>
        <taxon>Flammeovirga</taxon>
    </lineage>
</organism>
<dbReference type="AlphaFoldDB" id="A0A7X9XD51"/>
<proteinExistence type="predicted"/>
<evidence type="ECO:0000313" key="3">
    <source>
        <dbReference type="Proteomes" id="UP000576082"/>
    </source>
</evidence>
<evidence type="ECO:0000313" key="2">
    <source>
        <dbReference type="EMBL" id="NME72418.1"/>
    </source>
</evidence>
<dbReference type="GO" id="GO:0016209">
    <property type="term" value="F:antioxidant activity"/>
    <property type="evidence" value="ECO:0007669"/>
    <property type="project" value="InterPro"/>
</dbReference>
<sequence length="178" mass="20580">MKHLKILIIGTFLLVLSGFVYKIYESLEQNKKVGDSIKYLPSFSFQSYADTSKYISSEVFQSQKTMIVFFNSTCHFCQDEIQLINDHFDEIEDEGIQVVFVSDQPIHEVQSFRAEQHLEASKLLFLKAKENEFFEMFGSTVVPNAFLYNTKGELIKNIKGFSKLTLITNTFKENETVI</sequence>
<keyword evidence="3" id="KW-1185">Reference proteome</keyword>
<dbReference type="GO" id="GO:0016491">
    <property type="term" value="F:oxidoreductase activity"/>
    <property type="evidence" value="ECO:0007669"/>
    <property type="project" value="InterPro"/>
</dbReference>
<dbReference type="InterPro" id="IPR036249">
    <property type="entry name" value="Thioredoxin-like_sf"/>
</dbReference>
<evidence type="ECO:0000259" key="1">
    <source>
        <dbReference type="Pfam" id="PF00578"/>
    </source>
</evidence>
<dbReference type="Pfam" id="PF00578">
    <property type="entry name" value="AhpC-TSA"/>
    <property type="match status" value="1"/>
</dbReference>
<name>A0A7X9XD51_9BACT</name>
<reference evidence="2 3" key="1">
    <citation type="submission" date="2020-04" db="EMBL/GenBank/DDBJ databases">
        <title>Flammeovirga sp. SR4, a novel species isolated from seawater.</title>
        <authorList>
            <person name="Wang X."/>
        </authorList>
    </citation>
    <scope>NUCLEOTIDE SEQUENCE [LARGE SCALE GENOMIC DNA]</scope>
    <source>
        <strain evidence="2 3">ATCC 23126</strain>
    </source>
</reference>
<dbReference type="InterPro" id="IPR000866">
    <property type="entry name" value="AhpC/TSA"/>
</dbReference>
<protein>
    <submittedName>
        <fullName evidence="2">Redoxin domain-containing protein</fullName>
    </submittedName>
</protein>